<organism evidence="2 3">
    <name type="scientific">Pseudomonas tolaasii</name>
    <dbReference type="NCBI Taxonomy" id="29442"/>
    <lineage>
        <taxon>Bacteria</taxon>
        <taxon>Pseudomonadati</taxon>
        <taxon>Pseudomonadota</taxon>
        <taxon>Gammaproteobacteria</taxon>
        <taxon>Pseudomonadales</taxon>
        <taxon>Pseudomonadaceae</taxon>
        <taxon>Pseudomonas</taxon>
    </lineage>
</organism>
<dbReference type="Proteomes" id="UP000549134">
    <property type="component" value="Unassembled WGS sequence"/>
</dbReference>
<dbReference type="GO" id="GO:0003677">
    <property type="term" value="F:DNA binding"/>
    <property type="evidence" value="ECO:0007669"/>
    <property type="project" value="UniProtKB-KW"/>
</dbReference>
<proteinExistence type="predicted"/>
<name>A0A7Y8ALE1_PSETO</name>
<reference evidence="2 3" key="1">
    <citation type="submission" date="2020-04" db="EMBL/GenBank/DDBJ databases">
        <title>Molecular characterization of pseudomonads from Agaricus bisporus reveal novel blotch 2 pathogens in Western Europe.</title>
        <authorList>
            <person name="Taparia T."/>
            <person name="Krijger M."/>
            <person name="Haynes E."/>
            <person name="Elpinstone J.G."/>
            <person name="Noble R."/>
            <person name="Van Der Wolf J."/>
        </authorList>
    </citation>
    <scope>NUCLEOTIDE SEQUENCE [LARGE SCALE GENOMIC DNA]</scope>
    <source>
        <strain evidence="2 3">IPO3746</strain>
    </source>
</reference>
<sequence>MNLAQWQQAFRGWLVSASAQSAEALGNHHAGLAVYQNNYRAQLIGCLEQAFPNLRRWVGDEAFLAASIHHIDQQPPHAWSLDAYPAGFHQTLKTLFPHNPDVHELAWIESALNDAFVAADARPLAMDTLAHLDWDTAVLQLSPSLRCHALTTNAEAIWSALWQETPAPDAAMLDEAGGLLVWRREFTSRLRQVDALELQALLQLQTDGSFARLCEFLVQCLGEEAGVMQAGEYLAGWLGSELIVGVIEHENIDSQAIGH</sequence>
<dbReference type="InterPro" id="IPR018640">
    <property type="entry name" value="DUF2063"/>
</dbReference>
<feature type="domain" description="Putative DNA-binding" evidence="1">
    <location>
        <begin position="5"/>
        <end position="90"/>
    </location>
</feature>
<dbReference type="RefSeq" id="WP_016974007.1">
    <property type="nucleotide sequence ID" value="NZ_CP020369.1"/>
</dbReference>
<dbReference type="Pfam" id="PF09836">
    <property type="entry name" value="DUF2063"/>
    <property type="match status" value="1"/>
</dbReference>
<comment type="caution">
    <text evidence="2">The sequence shown here is derived from an EMBL/GenBank/DDBJ whole genome shotgun (WGS) entry which is preliminary data.</text>
</comment>
<protein>
    <submittedName>
        <fullName evidence="2">Putative DNA-binding domain-containing protein</fullName>
    </submittedName>
</protein>
<accession>A0A7Y8ALE1</accession>
<evidence type="ECO:0000313" key="3">
    <source>
        <dbReference type="Proteomes" id="UP000549134"/>
    </source>
</evidence>
<dbReference type="AlphaFoldDB" id="A0A7Y8ALE1"/>
<dbReference type="EMBL" id="JACAQK010000007">
    <property type="protein sequence ID" value="NWD36222.1"/>
    <property type="molecule type" value="Genomic_DNA"/>
</dbReference>
<dbReference type="Gene3D" id="1.10.150.690">
    <property type="entry name" value="DUF2063"/>
    <property type="match status" value="1"/>
</dbReference>
<evidence type="ECO:0000259" key="1">
    <source>
        <dbReference type="Pfam" id="PF09836"/>
    </source>
</evidence>
<evidence type="ECO:0000313" key="2">
    <source>
        <dbReference type="EMBL" id="NWD36222.1"/>
    </source>
</evidence>
<keyword evidence="2" id="KW-0238">DNA-binding</keyword>
<dbReference type="InterPro" id="IPR044922">
    <property type="entry name" value="DUF2063_N_sf"/>
</dbReference>
<gene>
    <name evidence="2" type="ORF">HX787_10210</name>
</gene>
<dbReference type="GeneID" id="55847110"/>